<name>A0A073HYH4_9SPIT</name>
<dbReference type="Proteomes" id="UP000053232">
    <property type="component" value="Unassembled WGS sequence"/>
</dbReference>
<sequence length="226" mass="26393">MVAQIRSLVIYKYTSLVASGYVKIEEIDNIETQLKRIAFKTPRDIANKILRNITQLKESGTSEIIQQLVQKNLKIAKLTIERYFEKQQPKSQIKEKEKELMKRKKLFLAKNVMDTMMAISQGRTVVNYGMSHYCSVHQTFVNANHMRSCYLINEAGDPTKFNKIMSEHRLVDLDNKTQVEVVANMLWLDVRIRGYERKCHYQKIKKLFRVTYVKKQSLAITGVKSV</sequence>
<comment type="caution">
    <text evidence="1">The sequence shown here is derived from an EMBL/GenBank/DDBJ whole genome shotgun (WGS) entry which is preliminary data.</text>
</comment>
<protein>
    <submittedName>
        <fullName evidence="1">Uncharacterized protein</fullName>
    </submittedName>
</protein>
<reference evidence="2" key="1">
    <citation type="journal article" date="2014" name="Cell">
        <title>The Architecture of a Scrambled Genome Reveals Massive Levels of Genomic Rearrangement during Development.</title>
        <authorList>
            <person name="Chen X."/>
            <person name="Bracht J.R."/>
            <person name="Goldman A.D."/>
            <person name="Dolzhenko E."/>
            <person name="Clay D.M."/>
            <person name="Swart E.C."/>
            <person name="Perlman D.H."/>
            <person name="Doak T.G."/>
            <person name="Stuart A."/>
            <person name="Amemiya C.T."/>
            <person name="Sebra R.P."/>
            <person name="Landweber L.F."/>
        </authorList>
    </citation>
    <scope>NUCLEOTIDE SEQUENCE [LARGE SCALE GENOMIC DNA]</scope>
    <source>
        <strain evidence="2">JRB310</strain>
    </source>
</reference>
<organism evidence="1 2">
    <name type="scientific">Oxytricha trifallax</name>
    <dbReference type="NCBI Taxonomy" id="1172189"/>
    <lineage>
        <taxon>Eukaryota</taxon>
        <taxon>Sar</taxon>
        <taxon>Alveolata</taxon>
        <taxon>Ciliophora</taxon>
        <taxon>Intramacronucleata</taxon>
        <taxon>Spirotrichea</taxon>
        <taxon>Stichotrichia</taxon>
        <taxon>Sporadotrichida</taxon>
        <taxon>Oxytrichidae</taxon>
        <taxon>Oxytrichinae</taxon>
        <taxon>Oxytricha</taxon>
    </lineage>
</organism>
<proteinExistence type="predicted"/>
<gene>
    <name evidence="1" type="ORF">OXYTRIMIC_342</name>
</gene>
<keyword evidence="2" id="KW-1185">Reference proteome</keyword>
<accession>A0A073HYH4</accession>
<evidence type="ECO:0000313" key="2">
    <source>
        <dbReference type="Proteomes" id="UP000053232"/>
    </source>
</evidence>
<dbReference type="EMBL" id="ARYC01018908">
    <property type="protein sequence ID" value="KEJ82474.1"/>
    <property type="molecule type" value="Genomic_DNA"/>
</dbReference>
<dbReference type="AlphaFoldDB" id="A0A073HYH4"/>
<evidence type="ECO:0000313" key="1">
    <source>
        <dbReference type="EMBL" id="KEJ82474.1"/>
    </source>
</evidence>